<gene>
    <name evidence="1" type="ORF">QLX08_009791</name>
</gene>
<evidence type="ECO:0000313" key="1">
    <source>
        <dbReference type="EMBL" id="KAK9296099.1"/>
    </source>
</evidence>
<dbReference type="EMBL" id="JAWNGG020000226">
    <property type="protein sequence ID" value="KAK9296099.1"/>
    <property type="molecule type" value="Genomic_DNA"/>
</dbReference>
<name>A0AAW0ZFG5_9HYME</name>
<dbReference type="AlphaFoldDB" id="A0AAW0ZFG5"/>
<evidence type="ECO:0000313" key="2">
    <source>
        <dbReference type="Proteomes" id="UP001432146"/>
    </source>
</evidence>
<protein>
    <submittedName>
        <fullName evidence="1">Uncharacterized protein</fullName>
    </submittedName>
</protein>
<proteinExistence type="predicted"/>
<sequence>MEILNGPYGYELVRRWRLTLYYISVYVCLRVCSGTCTTENDSCSSVWPTFLDNLSVTDDVDRREHGSILTRTNERNAKDSHAVTALGNKCRANRIGRFRKELDFDGSLGSCGCSAVPAKNFFSDFIGSASQGSRTA</sequence>
<comment type="caution">
    <text evidence="1">The sequence shown here is derived from an EMBL/GenBank/DDBJ whole genome shotgun (WGS) entry which is preliminary data.</text>
</comment>
<keyword evidence="2" id="KW-1185">Reference proteome</keyword>
<reference evidence="1 2" key="1">
    <citation type="submission" date="2024-05" db="EMBL/GenBank/DDBJ databases">
        <title>The nuclear and mitochondrial genome assemblies of Tetragonisca angustula (Apidae: Meliponini), a tiny yet remarkable pollinator in the Neotropics.</title>
        <authorList>
            <person name="Ferrari R."/>
            <person name="Ricardo P.C."/>
            <person name="Dias F.C."/>
            <person name="Araujo N.S."/>
            <person name="Soares D.O."/>
            <person name="Zhou Q.-S."/>
            <person name="Zhu C.-D."/>
            <person name="Coutinho L."/>
            <person name="Airas M.C."/>
            <person name="Batista T.M."/>
        </authorList>
    </citation>
    <scope>NUCLEOTIDE SEQUENCE [LARGE SCALE GENOMIC DNA]</scope>
    <source>
        <strain evidence="1">ASF017062</strain>
        <tissue evidence="1">Abdomen</tissue>
    </source>
</reference>
<accession>A0AAW0ZFG5</accession>
<organism evidence="1 2">
    <name type="scientific">Tetragonisca angustula</name>
    <dbReference type="NCBI Taxonomy" id="166442"/>
    <lineage>
        <taxon>Eukaryota</taxon>
        <taxon>Metazoa</taxon>
        <taxon>Ecdysozoa</taxon>
        <taxon>Arthropoda</taxon>
        <taxon>Hexapoda</taxon>
        <taxon>Insecta</taxon>
        <taxon>Pterygota</taxon>
        <taxon>Neoptera</taxon>
        <taxon>Endopterygota</taxon>
        <taxon>Hymenoptera</taxon>
        <taxon>Apocrita</taxon>
        <taxon>Aculeata</taxon>
        <taxon>Apoidea</taxon>
        <taxon>Anthophila</taxon>
        <taxon>Apidae</taxon>
        <taxon>Tetragonisca</taxon>
    </lineage>
</organism>
<dbReference type="Proteomes" id="UP001432146">
    <property type="component" value="Unassembled WGS sequence"/>
</dbReference>